<feature type="compositionally biased region" description="Polar residues" evidence="2">
    <location>
        <begin position="111"/>
        <end position="124"/>
    </location>
</feature>
<evidence type="ECO:0000313" key="3">
    <source>
        <dbReference type="EMBL" id="KAK3687540.1"/>
    </source>
</evidence>
<accession>A0AAE1CBI2</accession>
<gene>
    <name evidence="3" type="ORF">B0T22DRAFT_374902</name>
</gene>
<feature type="compositionally biased region" description="Polar residues" evidence="2">
    <location>
        <begin position="37"/>
        <end position="54"/>
    </location>
</feature>
<feature type="coiled-coil region" evidence="1">
    <location>
        <begin position="238"/>
        <end position="265"/>
    </location>
</feature>
<evidence type="ECO:0000256" key="1">
    <source>
        <dbReference type="SAM" id="Coils"/>
    </source>
</evidence>
<feature type="compositionally biased region" description="Low complexity" evidence="2">
    <location>
        <begin position="359"/>
        <end position="370"/>
    </location>
</feature>
<sequence length="562" mass="60880">MASLSRAGRSSRKSSSSALLGDEGFENVRSPPRGSDKPTSPNARNIATSVTSFFSKLRPSKRPERGGTTIQFDTMTVQTTSRRQSTGSLDNHESDFIPPGLWNTPIAIPRRSQSINSRTANAPPTTAVELPASPVPGVPVGAGNASQIPSIGGIIPSRKPLPKAALADQDPVKSSDRARELFLAKQEARRQRRTLKESGDFLGVTGVNPYTGEMDVLTPTTSSDEMRPAADPYLAGLARKAEYAHEAYELAKREAQQKTEQAKHDKIERHKDAIRLAQQRVKWRRETLQWSSVAEPNLSPIPQSQKSSTSQASESTTIHRKPSSFLGMREAATNQRPLPFEEAAANTGQALKTQPGNRQQQYQHQHQHQSSSKESDGSQASVISSPSETTIFRLRSPPSIPVRLGPTLKDTSPVKTITRVPKRNPIRSLMSSIPKDFQVGPLPRIPSGRILELENQNPADIWANTLIGDLGGLEPGFDAVKDTDTRSLATSRSVCTLTTITTGYEPSLPRPNVGRGCDSKAGKLSEGRAMAAWMTPLEPTSPLSLDRPPSNACLDLLASPPG</sequence>
<reference evidence="3" key="1">
    <citation type="journal article" date="2023" name="Mol. Phylogenet. Evol.">
        <title>Genome-scale phylogeny and comparative genomics of the fungal order Sordariales.</title>
        <authorList>
            <person name="Hensen N."/>
            <person name="Bonometti L."/>
            <person name="Westerberg I."/>
            <person name="Brannstrom I.O."/>
            <person name="Guillou S."/>
            <person name="Cros-Aarteil S."/>
            <person name="Calhoun S."/>
            <person name="Haridas S."/>
            <person name="Kuo A."/>
            <person name="Mondo S."/>
            <person name="Pangilinan J."/>
            <person name="Riley R."/>
            <person name="LaButti K."/>
            <person name="Andreopoulos B."/>
            <person name="Lipzen A."/>
            <person name="Chen C."/>
            <person name="Yan M."/>
            <person name="Daum C."/>
            <person name="Ng V."/>
            <person name="Clum A."/>
            <person name="Steindorff A."/>
            <person name="Ohm R.A."/>
            <person name="Martin F."/>
            <person name="Silar P."/>
            <person name="Natvig D.O."/>
            <person name="Lalanne C."/>
            <person name="Gautier V."/>
            <person name="Ament-Velasquez S.L."/>
            <person name="Kruys A."/>
            <person name="Hutchinson M.I."/>
            <person name="Powell A.J."/>
            <person name="Barry K."/>
            <person name="Miller A.N."/>
            <person name="Grigoriev I.V."/>
            <person name="Debuchy R."/>
            <person name="Gladieux P."/>
            <person name="Hiltunen Thoren M."/>
            <person name="Johannesson H."/>
        </authorList>
    </citation>
    <scope>NUCLEOTIDE SEQUENCE</scope>
    <source>
        <strain evidence="3">CBS 314.62</strain>
    </source>
</reference>
<feature type="compositionally biased region" description="Polar residues" evidence="2">
    <location>
        <begin position="349"/>
        <end position="358"/>
    </location>
</feature>
<organism evidence="3 4">
    <name type="scientific">Podospora appendiculata</name>
    <dbReference type="NCBI Taxonomy" id="314037"/>
    <lineage>
        <taxon>Eukaryota</taxon>
        <taxon>Fungi</taxon>
        <taxon>Dikarya</taxon>
        <taxon>Ascomycota</taxon>
        <taxon>Pezizomycotina</taxon>
        <taxon>Sordariomycetes</taxon>
        <taxon>Sordariomycetidae</taxon>
        <taxon>Sordariales</taxon>
        <taxon>Podosporaceae</taxon>
        <taxon>Podospora</taxon>
    </lineage>
</organism>
<feature type="region of interest" description="Disordered" evidence="2">
    <location>
        <begin position="538"/>
        <end position="562"/>
    </location>
</feature>
<proteinExistence type="predicted"/>
<keyword evidence="1" id="KW-0175">Coiled coil</keyword>
<evidence type="ECO:0000313" key="4">
    <source>
        <dbReference type="Proteomes" id="UP001270362"/>
    </source>
</evidence>
<feature type="region of interest" description="Disordered" evidence="2">
    <location>
        <begin position="294"/>
        <end position="327"/>
    </location>
</feature>
<feature type="compositionally biased region" description="Low complexity" evidence="2">
    <location>
        <begin position="303"/>
        <end position="316"/>
    </location>
</feature>
<feature type="compositionally biased region" description="Polar residues" evidence="2">
    <location>
        <begin position="377"/>
        <end position="390"/>
    </location>
</feature>
<keyword evidence="4" id="KW-1185">Reference proteome</keyword>
<feature type="region of interest" description="Disordered" evidence="2">
    <location>
        <begin position="1"/>
        <end position="133"/>
    </location>
</feature>
<dbReference type="AlphaFoldDB" id="A0AAE1CBI2"/>
<feature type="compositionally biased region" description="Low complexity" evidence="2">
    <location>
        <begin position="1"/>
        <end position="21"/>
    </location>
</feature>
<reference evidence="3" key="2">
    <citation type="submission" date="2023-06" db="EMBL/GenBank/DDBJ databases">
        <authorList>
            <consortium name="Lawrence Berkeley National Laboratory"/>
            <person name="Haridas S."/>
            <person name="Hensen N."/>
            <person name="Bonometti L."/>
            <person name="Westerberg I."/>
            <person name="Brannstrom I.O."/>
            <person name="Guillou S."/>
            <person name="Cros-Aarteil S."/>
            <person name="Calhoun S."/>
            <person name="Kuo A."/>
            <person name="Mondo S."/>
            <person name="Pangilinan J."/>
            <person name="Riley R."/>
            <person name="Labutti K."/>
            <person name="Andreopoulos B."/>
            <person name="Lipzen A."/>
            <person name="Chen C."/>
            <person name="Yanf M."/>
            <person name="Daum C."/>
            <person name="Ng V."/>
            <person name="Clum A."/>
            <person name="Steindorff A."/>
            <person name="Ohm R."/>
            <person name="Martin F."/>
            <person name="Silar P."/>
            <person name="Natvig D."/>
            <person name="Lalanne C."/>
            <person name="Gautier V."/>
            <person name="Ament-Velasquez S.L."/>
            <person name="Kruys A."/>
            <person name="Hutchinson M.I."/>
            <person name="Powell A.J."/>
            <person name="Barry K."/>
            <person name="Miller A.N."/>
            <person name="Grigoriev I.V."/>
            <person name="Debuchy R."/>
            <person name="Gladieux P."/>
            <person name="Thoren M.H."/>
            <person name="Johannesson H."/>
        </authorList>
    </citation>
    <scope>NUCLEOTIDE SEQUENCE</scope>
    <source>
        <strain evidence="3">CBS 314.62</strain>
    </source>
</reference>
<dbReference type="Proteomes" id="UP001270362">
    <property type="component" value="Unassembled WGS sequence"/>
</dbReference>
<evidence type="ECO:0000256" key="2">
    <source>
        <dbReference type="SAM" id="MobiDB-lite"/>
    </source>
</evidence>
<comment type="caution">
    <text evidence="3">The sequence shown here is derived from an EMBL/GenBank/DDBJ whole genome shotgun (WGS) entry which is preliminary data.</text>
</comment>
<protein>
    <submittedName>
        <fullName evidence="3">Uncharacterized protein</fullName>
    </submittedName>
</protein>
<feature type="compositionally biased region" description="Polar residues" evidence="2">
    <location>
        <begin position="68"/>
        <end position="89"/>
    </location>
</feature>
<feature type="region of interest" description="Disordered" evidence="2">
    <location>
        <begin position="349"/>
        <end position="412"/>
    </location>
</feature>
<name>A0AAE1CBI2_9PEZI</name>
<feature type="non-terminal residue" evidence="3">
    <location>
        <position position="562"/>
    </location>
</feature>
<dbReference type="EMBL" id="JAULSO010000002">
    <property type="protein sequence ID" value="KAK3687540.1"/>
    <property type="molecule type" value="Genomic_DNA"/>
</dbReference>